<feature type="binding site" evidence="12">
    <location>
        <begin position="113"/>
        <end position="119"/>
    </location>
    <ligand>
        <name>ATP</name>
        <dbReference type="ChEBI" id="CHEBI:30616"/>
    </ligand>
</feature>
<feature type="binding site" evidence="12">
    <location>
        <begin position="155"/>
        <end position="156"/>
    </location>
    <ligand>
        <name>UDP-N-acetyl-alpha-D-muramoyl-L-alanyl-D-glutamate</name>
        <dbReference type="ChEBI" id="CHEBI:83900"/>
    </ligand>
</feature>
<dbReference type="GO" id="GO:0005524">
    <property type="term" value="F:ATP binding"/>
    <property type="evidence" value="ECO:0007669"/>
    <property type="project" value="UniProtKB-UniRule"/>
</dbReference>
<comment type="cofactor">
    <cofactor evidence="12">
        <name>Mg(2+)</name>
        <dbReference type="ChEBI" id="CHEBI:18420"/>
    </cofactor>
</comment>
<dbReference type="InterPro" id="IPR004101">
    <property type="entry name" value="Mur_ligase_C"/>
</dbReference>
<keyword evidence="12" id="KW-0460">Magnesium</keyword>
<evidence type="ECO:0000256" key="11">
    <source>
        <dbReference type="ARBA" id="ARBA00023316"/>
    </source>
</evidence>
<dbReference type="InterPro" id="IPR036615">
    <property type="entry name" value="Mur_ligase_C_dom_sf"/>
</dbReference>
<proteinExistence type="inferred from homology"/>
<dbReference type="Pfam" id="PF01225">
    <property type="entry name" value="Mur_ligase"/>
    <property type="match status" value="1"/>
</dbReference>
<evidence type="ECO:0000256" key="13">
    <source>
        <dbReference type="RuleBase" id="RU004135"/>
    </source>
</evidence>
<feature type="domain" description="Mur ligase central" evidence="16">
    <location>
        <begin position="111"/>
        <end position="313"/>
    </location>
</feature>
<evidence type="ECO:0000256" key="3">
    <source>
        <dbReference type="ARBA" id="ARBA00022490"/>
    </source>
</evidence>
<keyword evidence="18" id="KW-1185">Reference proteome</keyword>
<keyword evidence="4 12" id="KW-0436">Ligase</keyword>
<evidence type="ECO:0000259" key="14">
    <source>
        <dbReference type="Pfam" id="PF01225"/>
    </source>
</evidence>
<dbReference type="EMBL" id="JACRTK010000003">
    <property type="protein sequence ID" value="MBC8591203.1"/>
    <property type="molecule type" value="Genomic_DNA"/>
</dbReference>
<dbReference type="Gene3D" id="3.40.1390.10">
    <property type="entry name" value="MurE/MurF, N-terminal domain"/>
    <property type="match status" value="1"/>
</dbReference>
<dbReference type="HAMAP" id="MF_00208">
    <property type="entry name" value="MurE"/>
    <property type="match status" value="1"/>
</dbReference>
<evidence type="ECO:0000259" key="16">
    <source>
        <dbReference type="Pfam" id="PF08245"/>
    </source>
</evidence>
<keyword evidence="11 12" id="KW-0961">Cell wall biogenesis/degradation</keyword>
<evidence type="ECO:0000256" key="8">
    <source>
        <dbReference type="ARBA" id="ARBA00022960"/>
    </source>
</evidence>
<feature type="binding site" evidence="12">
    <location>
        <position position="154"/>
    </location>
    <ligand>
        <name>UDP-N-acetyl-alpha-D-muramoyl-L-alanyl-D-glutamate</name>
        <dbReference type="ChEBI" id="CHEBI:83900"/>
    </ligand>
</feature>
<dbReference type="SUPFAM" id="SSF63418">
    <property type="entry name" value="MurE/MurF N-terminal domain"/>
    <property type="match status" value="1"/>
</dbReference>
<name>A0A926EZE7_9FIRM</name>
<evidence type="ECO:0000256" key="12">
    <source>
        <dbReference type="HAMAP-Rule" id="MF_00208"/>
    </source>
</evidence>
<dbReference type="GO" id="GO:0009252">
    <property type="term" value="P:peptidoglycan biosynthetic process"/>
    <property type="evidence" value="ECO:0007669"/>
    <property type="project" value="UniProtKB-UniRule"/>
</dbReference>
<dbReference type="GO" id="GO:0051301">
    <property type="term" value="P:cell division"/>
    <property type="evidence" value="ECO:0007669"/>
    <property type="project" value="UniProtKB-KW"/>
</dbReference>
<keyword evidence="3 12" id="KW-0963">Cytoplasm</keyword>
<evidence type="ECO:0000259" key="15">
    <source>
        <dbReference type="Pfam" id="PF02875"/>
    </source>
</evidence>
<evidence type="ECO:0000256" key="7">
    <source>
        <dbReference type="ARBA" id="ARBA00022840"/>
    </source>
</evidence>
<dbReference type="InterPro" id="IPR005761">
    <property type="entry name" value="UDP-N-AcMur-Glu-dNH2Pim_ligase"/>
</dbReference>
<dbReference type="InterPro" id="IPR018109">
    <property type="entry name" value="Folylpolyglutamate_synth_CS"/>
</dbReference>
<dbReference type="PANTHER" id="PTHR23135:SF4">
    <property type="entry name" value="UDP-N-ACETYLMURAMOYL-L-ALANYL-D-GLUTAMATE--2,6-DIAMINOPIMELATE LIGASE MURE HOMOLOG, CHLOROPLASTIC"/>
    <property type="match status" value="1"/>
</dbReference>
<dbReference type="Gene3D" id="3.90.190.20">
    <property type="entry name" value="Mur ligase, C-terminal domain"/>
    <property type="match status" value="1"/>
</dbReference>
<evidence type="ECO:0000256" key="4">
    <source>
        <dbReference type="ARBA" id="ARBA00022598"/>
    </source>
</evidence>
<feature type="binding site" evidence="12">
    <location>
        <position position="190"/>
    </location>
    <ligand>
        <name>UDP-N-acetyl-alpha-D-muramoyl-L-alanyl-D-glutamate</name>
        <dbReference type="ChEBI" id="CHEBI:83900"/>
    </ligand>
</feature>
<gene>
    <name evidence="12" type="primary">murE</name>
    <name evidence="17" type="ORF">H8689_08770</name>
</gene>
<organism evidence="17 18">
    <name type="scientific">Wansuia hejianensis</name>
    <dbReference type="NCBI Taxonomy" id="2763667"/>
    <lineage>
        <taxon>Bacteria</taxon>
        <taxon>Bacillati</taxon>
        <taxon>Bacillota</taxon>
        <taxon>Clostridia</taxon>
        <taxon>Lachnospirales</taxon>
        <taxon>Lachnospiraceae</taxon>
        <taxon>Wansuia</taxon>
    </lineage>
</organism>
<dbReference type="InterPro" id="IPR035911">
    <property type="entry name" value="MurE/MurF_N"/>
</dbReference>
<dbReference type="EC" id="6.3.2.-" evidence="12"/>
<feature type="binding site" evidence="12">
    <location>
        <position position="33"/>
    </location>
    <ligand>
        <name>UDP-N-acetyl-alpha-D-muramoyl-L-alanyl-D-glutamate</name>
        <dbReference type="ChEBI" id="CHEBI:83900"/>
    </ligand>
</feature>
<dbReference type="Proteomes" id="UP000601522">
    <property type="component" value="Unassembled WGS sequence"/>
</dbReference>
<dbReference type="InterPro" id="IPR000713">
    <property type="entry name" value="Mur_ligase_N"/>
</dbReference>
<dbReference type="GO" id="GO:0000287">
    <property type="term" value="F:magnesium ion binding"/>
    <property type="evidence" value="ECO:0007669"/>
    <property type="project" value="UniProtKB-UniRule"/>
</dbReference>
<evidence type="ECO:0000256" key="6">
    <source>
        <dbReference type="ARBA" id="ARBA00022741"/>
    </source>
</evidence>
<dbReference type="GO" id="GO:0005737">
    <property type="term" value="C:cytoplasm"/>
    <property type="evidence" value="ECO:0007669"/>
    <property type="project" value="UniProtKB-SubCell"/>
</dbReference>
<dbReference type="GO" id="GO:0008360">
    <property type="term" value="P:regulation of cell shape"/>
    <property type="evidence" value="ECO:0007669"/>
    <property type="project" value="UniProtKB-KW"/>
</dbReference>
<feature type="domain" description="Mur ligase C-terminal" evidence="15">
    <location>
        <begin position="335"/>
        <end position="462"/>
    </location>
</feature>
<accession>A0A926EZE7</accession>
<dbReference type="SUPFAM" id="SSF53623">
    <property type="entry name" value="MurD-like peptide ligases, catalytic domain"/>
    <property type="match status" value="1"/>
</dbReference>
<protein>
    <recommendedName>
        <fullName evidence="12">UDP-N-acetylmuramyl-tripeptide synthetase</fullName>
        <ecNumber evidence="12">6.3.2.-</ecNumber>
    </recommendedName>
    <alternativeName>
        <fullName evidence="12">UDP-MurNAc-tripeptide synthetase</fullName>
    </alternativeName>
</protein>
<feature type="binding site" evidence="12">
    <location>
        <position position="182"/>
    </location>
    <ligand>
        <name>UDP-N-acetyl-alpha-D-muramoyl-L-alanyl-D-glutamate</name>
        <dbReference type="ChEBI" id="CHEBI:83900"/>
    </ligand>
</feature>
<comment type="similarity">
    <text evidence="2 12">Belongs to the MurCDEF family. MurE subfamily.</text>
</comment>
<comment type="subcellular location">
    <subcellularLocation>
        <location evidence="12 13">Cytoplasm</location>
    </subcellularLocation>
</comment>
<comment type="caution">
    <text evidence="17">The sequence shown here is derived from an EMBL/GenBank/DDBJ whole genome shotgun (WGS) entry which is preliminary data.</text>
</comment>
<sequence>MKLSHILNEVSFTSNKDWDQIKDIEVQDISYNSKSCHKDYIFVAIKGETTDGHNYINSAYEKGARVFVISDDVSIPSDGIKIFVEDSRLALSKISSNFFRNPSKDLTVIGITGTKGKTTTSNYLKTILQNAGYSTGVIGTNGVFYNGIQEDTNNTTPESYELQRILRNMVDNEVEYVAMEVSSGGLMMNRVEDVDFDVAIFTNISYDHIGPKEHPSFAHYLDCKSKLFSLAKHGIINMDDNYANYIIENAKCSIDTFSIENPSDLQAIDIDVYKSMDHLGSKFTCKTKTNTMEYEICSPGVFSIYNALAVIATSKYFKIADPIIKDTLKKVKVEGRVELLPVLDYASVIVDYAHNGISLQSLLNTLKEYNPNRLICLIGSVGKRTKLRRKELGDIAAKECDICILTSDNPDTEDPMNIINEMAKSFIDSNCQVIKEPDREKAIRKAIKIAEEGDIIVLAGKGHENYQLINGEKVYFSDKETAIRAAKDLKEGKLI</sequence>
<dbReference type="Pfam" id="PF08245">
    <property type="entry name" value="Mur_ligase_M"/>
    <property type="match status" value="1"/>
</dbReference>
<dbReference type="RefSeq" id="WP_249324065.1">
    <property type="nucleotide sequence ID" value="NZ_JACRTK010000003.1"/>
</dbReference>
<evidence type="ECO:0000313" key="18">
    <source>
        <dbReference type="Proteomes" id="UP000601522"/>
    </source>
</evidence>
<evidence type="ECO:0000256" key="1">
    <source>
        <dbReference type="ARBA" id="ARBA00004752"/>
    </source>
</evidence>
<evidence type="ECO:0000256" key="5">
    <source>
        <dbReference type="ARBA" id="ARBA00022618"/>
    </source>
</evidence>
<dbReference type="InterPro" id="IPR036565">
    <property type="entry name" value="Mur-like_cat_sf"/>
</dbReference>
<evidence type="ECO:0000256" key="10">
    <source>
        <dbReference type="ARBA" id="ARBA00023306"/>
    </source>
</evidence>
<dbReference type="Pfam" id="PF02875">
    <property type="entry name" value="Mur_ligase_C"/>
    <property type="match status" value="1"/>
</dbReference>
<keyword evidence="7 12" id="KW-0067">ATP-binding</keyword>
<feature type="modified residue" description="N6-carboxylysine" evidence="12">
    <location>
        <position position="224"/>
    </location>
</feature>
<dbReference type="Gene3D" id="3.40.1190.10">
    <property type="entry name" value="Mur-like, catalytic domain"/>
    <property type="match status" value="1"/>
</dbReference>
<keyword evidence="9 12" id="KW-0573">Peptidoglycan synthesis</keyword>
<keyword evidence="10 12" id="KW-0131">Cell cycle</keyword>
<evidence type="ECO:0000313" key="17">
    <source>
        <dbReference type="EMBL" id="MBC8591203.1"/>
    </source>
</evidence>
<evidence type="ECO:0000256" key="2">
    <source>
        <dbReference type="ARBA" id="ARBA00005898"/>
    </source>
</evidence>
<feature type="domain" description="Mur ligase N-terminal catalytic" evidence="14">
    <location>
        <begin position="26"/>
        <end position="76"/>
    </location>
</feature>
<evidence type="ECO:0000256" key="9">
    <source>
        <dbReference type="ARBA" id="ARBA00022984"/>
    </source>
</evidence>
<dbReference type="NCBIfam" id="NF001126">
    <property type="entry name" value="PRK00139.1-4"/>
    <property type="match status" value="1"/>
</dbReference>
<dbReference type="SUPFAM" id="SSF53244">
    <property type="entry name" value="MurD-like peptide ligases, peptide-binding domain"/>
    <property type="match status" value="1"/>
</dbReference>
<comment type="function">
    <text evidence="12">Catalyzes the addition of an amino acid to the nucleotide precursor UDP-N-acetylmuramoyl-L-alanyl-D-glutamate (UMAG) in the biosynthesis of bacterial cell-wall peptidoglycan.</text>
</comment>
<dbReference type="GO" id="GO:0004326">
    <property type="term" value="F:tetrahydrofolylpolyglutamate synthase activity"/>
    <property type="evidence" value="ECO:0007669"/>
    <property type="project" value="InterPro"/>
</dbReference>
<keyword evidence="6 12" id="KW-0547">Nucleotide-binding</keyword>
<dbReference type="PROSITE" id="PS01011">
    <property type="entry name" value="FOLYLPOLYGLU_SYNT_1"/>
    <property type="match status" value="1"/>
</dbReference>
<dbReference type="PANTHER" id="PTHR23135">
    <property type="entry name" value="MUR LIGASE FAMILY MEMBER"/>
    <property type="match status" value="1"/>
</dbReference>
<comment type="PTM">
    <text evidence="12">Carboxylation is probably crucial for Mg(2+) binding and, consequently, for the gamma-phosphate positioning of ATP.</text>
</comment>
<keyword evidence="8 12" id="KW-0133">Cell shape</keyword>
<dbReference type="GO" id="GO:0071555">
    <property type="term" value="P:cell wall organization"/>
    <property type="evidence" value="ECO:0007669"/>
    <property type="project" value="UniProtKB-KW"/>
</dbReference>
<dbReference type="NCBIfam" id="TIGR01085">
    <property type="entry name" value="murE"/>
    <property type="match status" value="1"/>
</dbReference>
<dbReference type="InterPro" id="IPR013221">
    <property type="entry name" value="Mur_ligase_cen"/>
</dbReference>
<reference evidence="17 18" key="1">
    <citation type="submission" date="2020-08" db="EMBL/GenBank/DDBJ databases">
        <title>Genome public.</title>
        <authorList>
            <person name="Liu C."/>
            <person name="Sun Q."/>
        </authorList>
    </citation>
    <scope>NUCLEOTIDE SEQUENCE [LARGE SCALE GENOMIC DNA]</scope>
    <source>
        <strain evidence="17 18">NSJ-26</strain>
    </source>
</reference>
<dbReference type="AlphaFoldDB" id="A0A926EZE7"/>
<comment type="pathway">
    <text evidence="1 12 13">Cell wall biogenesis; peptidoglycan biosynthesis.</text>
</comment>
<keyword evidence="5 12" id="KW-0132">Cell division</keyword>
<comment type="caution">
    <text evidence="12">Lacks conserved residue(s) required for the propagation of feature annotation.</text>
</comment>